<gene>
    <name evidence="3" type="ORF">LCGC14_0320570</name>
</gene>
<keyword evidence="2" id="KW-0472">Membrane</keyword>
<proteinExistence type="predicted"/>
<evidence type="ECO:0000313" key="3">
    <source>
        <dbReference type="EMBL" id="KKN81444.1"/>
    </source>
</evidence>
<organism evidence="3">
    <name type="scientific">marine sediment metagenome</name>
    <dbReference type="NCBI Taxonomy" id="412755"/>
    <lineage>
        <taxon>unclassified sequences</taxon>
        <taxon>metagenomes</taxon>
        <taxon>ecological metagenomes</taxon>
    </lineage>
</organism>
<evidence type="ECO:0000256" key="2">
    <source>
        <dbReference type="SAM" id="Phobius"/>
    </source>
</evidence>
<feature type="region of interest" description="Disordered" evidence="1">
    <location>
        <begin position="167"/>
        <end position="193"/>
    </location>
</feature>
<comment type="caution">
    <text evidence="3">The sequence shown here is derived from an EMBL/GenBank/DDBJ whole genome shotgun (WGS) entry which is preliminary data.</text>
</comment>
<protein>
    <submittedName>
        <fullName evidence="3">Uncharacterized protein</fullName>
    </submittedName>
</protein>
<evidence type="ECO:0000256" key="1">
    <source>
        <dbReference type="SAM" id="MobiDB-lite"/>
    </source>
</evidence>
<feature type="transmembrane region" description="Helical" evidence="2">
    <location>
        <begin position="18"/>
        <end position="37"/>
    </location>
</feature>
<feature type="non-terminal residue" evidence="3">
    <location>
        <position position="1"/>
    </location>
</feature>
<keyword evidence="2" id="KW-0812">Transmembrane</keyword>
<sequence>GFKAAGGLKGLARSALKVAGPLAGAAVVGLAVGTAFAKLTGSTEKLSNALFKATTARKIAQEKEQVTSDALNVNAQRSAELFADLAERGLGFQKTVGGERVQVTRALATERITKNLKKQNVTNDQIRKVLASLDITLSKIQDGETPPIVVESTVNVDGVPIAKSVARAQGEAGERLGRRGAAGRRRRERTQAR</sequence>
<reference evidence="3" key="1">
    <citation type="journal article" date="2015" name="Nature">
        <title>Complex archaea that bridge the gap between prokaryotes and eukaryotes.</title>
        <authorList>
            <person name="Spang A."/>
            <person name="Saw J.H."/>
            <person name="Jorgensen S.L."/>
            <person name="Zaremba-Niedzwiedzka K."/>
            <person name="Martijn J."/>
            <person name="Lind A.E."/>
            <person name="van Eijk R."/>
            <person name="Schleper C."/>
            <person name="Guy L."/>
            <person name="Ettema T.J."/>
        </authorList>
    </citation>
    <scope>NUCLEOTIDE SEQUENCE</scope>
</reference>
<feature type="compositionally biased region" description="Basic residues" evidence="1">
    <location>
        <begin position="181"/>
        <end position="193"/>
    </location>
</feature>
<dbReference type="AlphaFoldDB" id="A0A0F9TQ46"/>
<name>A0A0F9TQ46_9ZZZZ</name>
<dbReference type="EMBL" id="LAZR01000215">
    <property type="protein sequence ID" value="KKN81444.1"/>
    <property type="molecule type" value="Genomic_DNA"/>
</dbReference>
<keyword evidence="2" id="KW-1133">Transmembrane helix</keyword>
<accession>A0A0F9TQ46</accession>